<dbReference type="KEGG" id="vg:2846152"/>
<feature type="domain" description="DUF5047" evidence="1">
    <location>
        <begin position="42"/>
        <end position="153"/>
    </location>
</feature>
<sequence>MATRFPSARHQAALSTPTGYRRRSRFTFSRGGQTVDLEPISGSITADARRNARWDGRLSFAGDDLIPQRPGDILTPFGTRVQIELGLELLDGSVSMVPYGTFEINKSQVKIDADQRTVEVTLIDISDRVERYRFETPLTVASGTDLGTMINTVITNRTGVNPGVPLVGSSLGAARVFGLDVATAPWAEILDVLSSFSRVAWYDRVGAIQVGNLVPDPASAYPLDSLTSLSTDYDTRPPNVIVARGEAQDGTAPVQAVAIDSDPSSPTYAGTGPGTSPYGRVTEYFSSPLLKTVPQAQAAANTILSQNVGAGATYTLVRPYDPTISAGDVVALGGAILAVDAITLDLAGDTTLQVREL</sequence>
<reference evidence="2 3" key="1">
    <citation type="journal article" date="2004" name="Virus Genes">
        <title>The genome of phiAsp2, an actinoplanes infecting phage.</title>
        <authorList>
            <person name="Jarling M."/>
            <person name="Bartkowiak K."/>
            <person name="Pape H."/>
            <person name="Meinhardt F."/>
        </authorList>
    </citation>
    <scope>NUCLEOTIDE SEQUENCE</scope>
</reference>
<protein>
    <submittedName>
        <fullName evidence="2">Pas30</fullName>
    </submittedName>
</protein>
<dbReference type="GeneID" id="2846152"/>
<evidence type="ECO:0000259" key="1">
    <source>
        <dbReference type="Pfam" id="PF16466"/>
    </source>
</evidence>
<gene>
    <name evidence="2" type="primary">pas30</name>
</gene>
<proteinExistence type="predicted"/>
<accession>Q6J801</accession>
<dbReference type="Proteomes" id="UP000001245">
    <property type="component" value="Segment"/>
</dbReference>
<organism evidence="2 3">
    <name type="scientific">Actinoplanes phage phiAsp2</name>
    <dbReference type="NCBI Taxonomy" id="279303"/>
    <lineage>
        <taxon>Viruses</taxon>
        <taxon>Duplodnaviria</taxon>
        <taxon>Heunggongvirae</taxon>
        <taxon>Uroviricota</taxon>
        <taxon>Caudoviricetes</taxon>
        <taxon>Aspduovirus</taxon>
        <taxon>Aspduovirus Asp2</taxon>
    </lineage>
</organism>
<evidence type="ECO:0000313" key="2">
    <source>
        <dbReference type="EMBL" id="AAT36778.1"/>
    </source>
</evidence>
<dbReference type="RefSeq" id="YP_024816.1">
    <property type="nucleotide sequence ID" value="NC_005885.1"/>
</dbReference>
<dbReference type="SMR" id="Q6J801"/>
<keyword evidence="3" id="KW-1185">Reference proteome</keyword>
<dbReference type="Pfam" id="PF16466">
    <property type="entry name" value="DUF5047"/>
    <property type="match status" value="1"/>
</dbReference>
<evidence type="ECO:0000313" key="3">
    <source>
        <dbReference type="Proteomes" id="UP000001245"/>
    </source>
</evidence>
<dbReference type="InterPro" id="IPR032490">
    <property type="entry name" value="DUF5047"/>
</dbReference>
<dbReference type="EMBL" id="AY576796">
    <property type="protein sequence ID" value="AAT36778.1"/>
    <property type="molecule type" value="Genomic_DNA"/>
</dbReference>
<name>Q6J801_9CAUD</name>